<dbReference type="Proteomes" id="UP000251721">
    <property type="component" value="Unassembled WGS sequence"/>
</dbReference>
<proteinExistence type="predicted"/>
<dbReference type="AlphaFoldDB" id="A0A2X3DS97"/>
<evidence type="ECO:0000313" key="2">
    <source>
        <dbReference type="Proteomes" id="UP000251721"/>
    </source>
</evidence>
<gene>
    <name evidence="1" type="ORF">NCTC13465_00047</name>
</gene>
<sequence length="92" mass="10416">MRKIAWDSSTLGLVTCAPRLGVNVTSCTAASRCSTFLNAGAAHGEHLGQRLFRQFAARRQLMFDDSRHQRLVNAFVLVLQRWRGLETMFIIH</sequence>
<organism evidence="1 2">
    <name type="scientific">Klebsiella pneumoniae</name>
    <dbReference type="NCBI Taxonomy" id="573"/>
    <lineage>
        <taxon>Bacteria</taxon>
        <taxon>Pseudomonadati</taxon>
        <taxon>Pseudomonadota</taxon>
        <taxon>Gammaproteobacteria</taxon>
        <taxon>Enterobacterales</taxon>
        <taxon>Enterobacteriaceae</taxon>
        <taxon>Klebsiella/Raoultella group</taxon>
        <taxon>Klebsiella</taxon>
        <taxon>Klebsiella pneumoniae complex</taxon>
    </lineage>
</organism>
<protein>
    <submittedName>
        <fullName evidence="1">Uncharacterized protein</fullName>
    </submittedName>
</protein>
<reference evidence="1 2" key="1">
    <citation type="submission" date="2018-06" db="EMBL/GenBank/DDBJ databases">
        <authorList>
            <consortium name="Pathogen Informatics"/>
            <person name="Doyle S."/>
        </authorList>
    </citation>
    <scope>NUCLEOTIDE SEQUENCE [LARGE SCALE GENOMIC DNA]</scope>
    <source>
        <strain evidence="1 2">NCTC13465</strain>
    </source>
</reference>
<name>A0A2X3DS97_KLEPN</name>
<accession>A0A2X3DS97</accession>
<dbReference type="EMBL" id="UAWQ01000001">
    <property type="protein sequence ID" value="SQC27377.1"/>
    <property type="molecule type" value="Genomic_DNA"/>
</dbReference>
<evidence type="ECO:0000313" key="1">
    <source>
        <dbReference type="EMBL" id="SQC27377.1"/>
    </source>
</evidence>